<proteinExistence type="predicted"/>
<dbReference type="Proteomes" id="UP000006000">
    <property type="component" value="Unassembled WGS sequence"/>
</dbReference>
<dbReference type="SUPFAM" id="SSF55729">
    <property type="entry name" value="Acyl-CoA N-acyltransferases (Nat)"/>
    <property type="match status" value="1"/>
</dbReference>
<sequence>MWFDFLGIENLQFIVIGKQMITIDESYIKVCKLTKNMAAGYIDYFENRAFSDGNIQKGCYCVWHHWTEKHEHERSLMPENERPYRKRDYAKELIEKGVLNGFVAVCEDRIVGFCNADNKNTYFRLSRENAPNSWTGSREGDKILSIVCFTVEPDMRRKGIAKAMLEYACQYAKENGYDGIEGYPSKGRFSASDCGGSVEMYTDQGFDIIEIPNGVVARKNFKKQ</sequence>
<dbReference type="CDD" id="cd04301">
    <property type="entry name" value="NAT_SF"/>
    <property type="match status" value="1"/>
</dbReference>
<comment type="caution">
    <text evidence="2">The sequence shown here is derived from an EMBL/GenBank/DDBJ whole genome shotgun (WGS) entry which is preliminary data.</text>
</comment>
<evidence type="ECO:0000313" key="3">
    <source>
        <dbReference type="Proteomes" id="UP000006000"/>
    </source>
</evidence>
<name>A5Z8X0_9FIRM</name>
<evidence type="ECO:0000259" key="1">
    <source>
        <dbReference type="PROSITE" id="PS51186"/>
    </source>
</evidence>
<protein>
    <submittedName>
        <fullName evidence="2">Acetyltransferase, GNAT family</fullName>
    </submittedName>
</protein>
<organism evidence="2 3">
    <name type="scientific">Eubacterium ventriosum ATCC 27560</name>
    <dbReference type="NCBI Taxonomy" id="411463"/>
    <lineage>
        <taxon>Bacteria</taxon>
        <taxon>Bacillati</taxon>
        <taxon>Bacillota</taxon>
        <taxon>Clostridia</taxon>
        <taxon>Eubacteriales</taxon>
        <taxon>Eubacteriaceae</taxon>
        <taxon>Eubacterium</taxon>
    </lineage>
</organism>
<dbReference type="HOGENOM" id="CLU_105867_1_0_9"/>
<dbReference type="RefSeq" id="WP_005359266.1">
    <property type="nucleotide sequence ID" value="NZ_DS264265.1"/>
</dbReference>
<accession>A5Z8X0</accession>
<dbReference type="InterPro" id="IPR000182">
    <property type="entry name" value="GNAT_dom"/>
</dbReference>
<gene>
    <name evidence="2" type="ORF">EUBVEN_02162</name>
</gene>
<dbReference type="InterPro" id="IPR016181">
    <property type="entry name" value="Acyl_CoA_acyltransferase"/>
</dbReference>
<evidence type="ECO:0000313" key="2">
    <source>
        <dbReference type="EMBL" id="EDM50843.1"/>
    </source>
</evidence>
<dbReference type="Gene3D" id="3.40.630.30">
    <property type="match status" value="1"/>
</dbReference>
<dbReference type="Pfam" id="PF00583">
    <property type="entry name" value="Acetyltransf_1"/>
    <property type="match status" value="1"/>
</dbReference>
<dbReference type="GO" id="GO:0016747">
    <property type="term" value="F:acyltransferase activity, transferring groups other than amino-acyl groups"/>
    <property type="evidence" value="ECO:0007669"/>
    <property type="project" value="InterPro"/>
</dbReference>
<dbReference type="eggNOG" id="COG1246">
    <property type="taxonomic scope" value="Bacteria"/>
</dbReference>
<feature type="domain" description="N-acetyltransferase" evidence="1">
    <location>
        <begin position="61"/>
        <end position="222"/>
    </location>
</feature>
<dbReference type="STRING" id="411463.EUBVEN_02162"/>
<keyword evidence="2" id="KW-0808">Transferase</keyword>
<reference evidence="2 3" key="2">
    <citation type="submission" date="2007-04" db="EMBL/GenBank/DDBJ databases">
        <title>Draft genome sequence of Eubacterium ventriosum (ATCC 27560).</title>
        <authorList>
            <person name="Sudarsanam P."/>
            <person name="Ley R."/>
            <person name="Guruge J."/>
            <person name="Turnbaugh P.J."/>
            <person name="Mahowald M."/>
            <person name="Liep D."/>
            <person name="Gordon J."/>
        </authorList>
    </citation>
    <scope>NUCLEOTIDE SEQUENCE [LARGE SCALE GENOMIC DNA]</scope>
    <source>
        <strain evidence="2 3">ATCC 27560</strain>
    </source>
</reference>
<dbReference type="EMBL" id="AAVL02000036">
    <property type="protein sequence ID" value="EDM50843.1"/>
    <property type="molecule type" value="Genomic_DNA"/>
</dbReference>
<dbReference type="AlphaFoldDB" id="A5Z8X0"/>
<reference evidence="2 3" key="1">
    <citation type="submission" date="2007-03" db="EMBL/GenBank/DDBJ databases">
        <authorList>
            <person name="Fulton L."/>
            <person name="Clifton S."/>
            <person name="Fulton B."/>
            <person name="Xu J."/>
            <person name="Minx P."/>
            <person name="Pepin K.H."/>
            <person name="Johnson M."/>
            <person name="Thiruvilangam P."/>
            <person name="Bhonagiri V."/>
            <person name="Nash W.E."/>
            <person name="Mardis E.R."/>
            <person name="Wilson R.K."/>
        </authorList>
    </citation>
    <scope>NUCLEOTIDE SEQUENCE [LARGE SCALE GENOMIC DNA]</scope>
    <source>
        <strain evidence="2 3">ATCC 27560</strain>
    </source>
</reference>
<dbReference type="PROSITE" id="PS51186">
    <property type="entry name" value="GNAT"/>
    <property type="match status" value="1"/>
</dbReference>